<dbReference type="EMBL" id="JAHWGI010001000">
    <property type="protein sequence ID" value="KAK3920441.1"/>
    <property type="molecule type" value="Genomic_DNA"/>
</dbReference>
<evidence type="ECO:0000313" key="5">
    <source>
        <dbReference type="EMBL" id="KAK3920441.1"/>
    </source>
</evidence>
<dbReference type="GO" id="GO:0008270">
    <property type="term" value="F:zinc ion binding"/>
    <property type="evidence" value="ECO:0007669"/>
    <property type="project" value="UniProtKB-KW"/>
</dbReference>
<keyword evidence="1" id="KW-0863">Zinc-finger</keyword>
<dbReference type="AlphaFoldDB" id="A0AAE1HFK1"/>
<reference evidence="5" key="2">
    <citation type="journal article" date="2023" name="BMC Genomics">
        <title>Pest status, molecular evolution, and epigenetic factors derived from the genome assembly of Frankliniella fusca, a thysanopteran phytovirus vector.</title>
        <authorList>
            <person name="Catto M.A."/>
            <person name="Labadie P.E."/>
            <person name="Jacobson A.L."/>
            <person name="Kennedy G.G."/>
            <person name="Srinivasan R."/>
            <person name="Hunt B.G."/>
        </authorList>
    </citation>
    <scope>NUCLEOTIDE SEQUENCE</scope>
    <source>
        <strain evidence="5">PL_HMW_Pooled</strain>
    </source>
</reference>
<organism evidence="5 6">
    <name type="scientific">Frankliniella fusca</name>
    <dbReference type="NCBI Taxonomy" id="407009"/>
    <lineage>
        <taxon>Eukaryota</taxon>
        <taxon>Metazoa</taxon>
        <taxon>Ecdysozoa</taxon>
        <taxon>Arthropoda</taxon>
        <taxon>Hexapoda</taxon>
        <taxon>Insecta</taxon>
        <taxon>Pterygota</taxon>
        <taxon>Neoptera</taxon>
        <taxon>Paraneoptera</taxon>
        <taxon>Thysanoptera</taxon>
        <taxon>Terebrantia</taxon>
        <taxon>Thripoidea</taxon>
        <taxon>Thripidae</taxon>
        <taxon>Frankliniella</taxon>
    </lineage>
</organism>
<evidence type="ECO:0000259" key="4">
    <source>
        <dbReference type="PROSITE" id="PS50966"/>
    </source>
</evidence>
<evidence type="ECO:0000256" key="2">
    <source>
        <dbReference type="SAM" id="MobiDB-lite"/>
    </source>
</evidence>
<evidence type="ECO:0000313" key="6">
    <source>
        <dbReference type="Proteomes" id="UP001219518"/>
    </source>
</evidence>
<evidence type="ECO:0000256" key="1">
    <source>
        <dbReference type="PROSITE-ProRule" id="PRU00325"/>
    </source>
</evidence>
<evidence type="ECO:0000256" key="3">
    <source>
        <dbReference type="SAM" id="SignalP"/>
    </source>
</evidence>
<feature type="chain" id="PRO_5042274769" evidence="3">
    <location>
        <begin position="23"/>
        <end position="552"/>
    </location>
</feature>
<name>A0AAE1HFK1_9NEOP</name>
<protein>
    <submittedName>
        <fullName evidence="5">Zinc finger SWIM domain-containing protein 4</fullName>
    </submittedName>
</protein>
<feature type="non-terminal residue" evidence="5">
    <location>
        <position position="1"/>
    </location>
</feature>
<proteinExistence type="predicted"/>
<feature type="domain" description="SWIM-type" evidence="4">
    <location>
        <begin position="506"/>
        <end position="543"/>
    </location>
</feature>
<accession>A0AAE1HFK1</accession>
<reference evidence="5" key="1">
    <citation type="submission" date="2021-07" db="EMBL/GenBank/DDBJ databases">
        <authorList>
            <person name="Catto M.A."/>
            <person name="Jacobson A."/>
            <person name="Kennedy G."/>
            <person name="Labadie P."/>
            <person name="Hunt B.G."/>
            <person name="Srinivasan R."/>
        </authorList>
    </citation>
    <scope>NUCLEOTIDE SEQUENCE</scope>
    <source>
        <strain evidence="5">PL_HMW_Pooled</strain>
        <tissue evidence="5">Head</tissue>
    </source>
</reference>
<dbReference type="Proteomes" id="UP001219518">
    <property type="component" value="Unassembled WGS sequence"/>
</dbReference>
<keyword evidence="1" id="KW-0862">Zinc</keyword>
<sequence length="552" mass="61525">MELVVTKAIMLLMLSVLNDTDLERDDVQKNVYILLYQKSTHESNELFNKGMSTISSPIGQQPFLISPMKSKVPNKKVEVIEEEGEVEDLAHPLTWSCDSEDTEATTPVNSRREKNKYSSQLPEPALQKLRIKRTKRLSPKATSSQSSHDYNIIGNEIKAASPEMRSPVGRLKISRMKRLSPKANSAQSDHIYKVVRTPLKKIKILRSQRISPKAYSTQSGHVYRISSQVESQASFTNVECNNQNGNEDEEVLPPAASPQSDIFEKSFGTFCDLIDNNVNFDGMATSPPTSEGPAIWNVELYENEVEGGILPSEVLNANKKNDLIRWLQCRGIPSGGNKAELIKLVQARIDEGNSHILDVKVDNGFPYRMKLQKLYPKQNCAANNIPNKGWGPFVSVCIPKSFNYGHIYNYLVESAPQLPLPECGPSQEEVFDALESEDDECDEDLLVRDPFEDSDCPCLLDEKPLRRGMKFLKSEHVHSLSDALCQNTYHVKASVAPSMPGPDKQVGVSISSISGHVQDAYCSCKASALGRCSHVSALLLFILRHVKLNGYD</sequence>
<gene>
    <name evidence="5" type="ORF">KUF71_001153</name>
</gene>
<comment type="caution">
    <text evidence="5">The sequence shown here is derived from an EMBL/GenBank/DDBJ whole genome shotgun (WGS) entry which is preliminary data.</text>
</comment>
<feature type="region of interest" description="Disordered" evidence="2">
    <location>
        <begin position="97"/>
        <end position="121"/>
    </location>
</feature>
<feature type="signal peptide" evidence="3">
    <location>
        <begin position="1"/>
        <end position="22"/>
    </location>
</feature>
<dbReference type="PROSITE" id="PS50966">
    <property type="entry name" value="ZF_SWIM"/>
    <property type="match status" value="1"/>
</dbReference>
<keyword evidence="3" id="KW-0732">Signal</keyword>
<keyword evidence="1" id="KW-0479">Metal-binding</keyword>
<dbReference type="InterPro" id="IPR007527">
    <property type="entry name" value="Znf_SWIM"/>
</dbReference>
<keyword evidence="6" id="KW-1185">Reference proteome</keyword>